<protein>
    <submittedName>
        <fullName evidence="1">NOL1/NOP2/sun family protein</fullName>
    </submittedName>
</protein>
<organism evidence="1">
    <name type="scientific">Zea mays</name>
    <name type="common">Maize</name>
    <dbReference type="NCBI Taxonomy" id="4577"/>
    <lineage>
        <taxon>Eukaryota</taxon>
        <taxon>Viridiplantae</taxon>
        <taxon>Streptophyta</taxon>
        <taxon>Embryophyta</taxon>
        <taxon>Tracheophyta</taxon>
        <taxon>Spermatophyta</taxon>
        <taxon>Magnoliopsida</taxon>
        <taxon>Liliopsida</taxon>
        <taxon>Poales</taxon>
        <taxon>Poaceae</taxon>
        <taxon>PACMAD clade</taxon>
        <taxon>Panicoideae</taxon>
        <taxon>Andropogonodae</taxon>
        <taxon>Andropogoneae</taxon>
        <taxon>Tripsacinae</taxon>
        <taxon>Zea</taxon>
    </lineage>
</organism>
<reference evidence="1" key="1">
    <citation type="submission" date="2015-12" db="EMBL/GenBank/DDBJ databases">
        <title>Update maize B73 reference genome by single molecule sequencing technologies.</title>
        <authorList>
            <consortium name="Maize Genome Sequencing Project"/>
            <person name="Ware D."/>
        </authorList>
    </citation>
    <scope>NUCLEOTIDE SEQUENCE</scope>
    <source>
        <tissue evidence="1">Seedling</tissue>
    </source>
</reference>
<dbReference type="AlphaFoldDB" id="A0A1D6PTS4"/>
<proteinExistence type="predicted"/>
<sequence length="62" mass="7284">MCKFFCSLYRSMTYLIKKIASMVDLAGMNLNWFMVICVIPLRRCSITLSHSFIVWLMSLISR</sequence>
<dbReference type="EMBL" id="CM000780">
    <property type="protein sequence ID" value="AQK50032.1"/>
    <property type="molecule type" value="Genomic_DNA"/>
</dbReference>
<name>A0A1D6PTS4_MAIZE</name>
<accession>A0A1D6PTS4</accession>
<evidence type="ECO:0000313" key="1">
    <source>
        <dbReference type="EMBL" id="AQK50032.1"/>
    </source>
</evidence>
<gene>
    <name evidence="1" type="ORF">ZEAMMB73_Zm00001d049313</name>
</gene>